<comment type="caution">
    <text evidence="3">The sequence shown here is derived from an EMBL/GenBank/DDBJ whole genome shotgun (WGS) entry which is preliminary data.</text>
</comment>
<organism evidence="3 4">
    <name type="scientific">Gossypium trilobum</name>
    <dbReference type="NCBI Taxonomy" id="34281"/>
    <lineage>
        <taxon>Eukaryota</taxon>
        <taxon>Viridiplantae</taxon>
        <taxon>Streptophyta</taxon>
        <taxon>Embryophyta</taxon>
        <taxon>Tracheophyta</taxon>
        <taxon>Spermatophyta</taxon>
        <taxon>Magnoliopsida</taxon>
        <taxon>eudicotyledons</taxon>
        <taxon>Gunneridae</taxon>
        <taxon>Pentapetalae</taxon>
        <taxon>rosids</taxon>
        <taxon>malvids</taxon>
        <taxon>Malvales</taxon>
        <taxon>Malvaceae</taxon>
        <taxon>Malvoideae</taxon>
        <taxon>Gossypium</taxon>
    </lineage>
</organism>
<dbReference type="PANTHER" id="PTHR34272:SF1">
    <property type="entry name" value="EXPRESSED PROTEIN"/>
    <property type="match status" value="1"/>
</dbReference>
<accession>A0A7J9EUP9</accession>
<sequence>MDPKRLQLNLWTPSISSSSSSLEQNPYFSYCHLLSIDHKHHLPSSPSNLNATKGHHQEFLHLDLTLGPPPDPSSNPNPNPNPAVAAPTGRRARANPFQKLKGGKSETITAPYPWATTRRARVHDLNYLQSNNIRTINGQVECKVCQTVYTIEYDIEEKLKGIKDFVLGNRWRMNDRAPKCWMYPRLDNCKNCGSSLKPVIGKKRDINWLFLVLGQMLGCCKLSDLKYFCKHTKNHRTGAKNRLLYIAYIELCKQLYPHGPFRL</sequence>
<feature type="compositionally biased region" description="Pro residues" evidence="1">
    <location>
        <begin position="67"/>
        <end position="81"/>
    </location>
</feature>
<protein>
    <recommendedName>
        <fullName evidence="2">DUF7086 domain-containing protein</fullName>
    </recommendedName>
</protein>
<feature type="domain" description="DUF7086" evidence="2">
    <location>
        <begin position="125"/>
        <end position="255"/>
    </location>
</feature>
<keyword evidence="4" id="KW-1185">Reference proteome</keyword>
<evidence type="ECO:0000313" key="4">
    <source>
        <dbReference type="Proteomes" id="UP000593568"/>
    </source>
</evidence>
<dbReference type="EMBL" id="JABEZW010000009">
    <property type="protein sequence ID" value="MBA0776763.1"/>
    <property type="molecule type" value="Genomic_DNA"/>
</dbReference>
<proteinExistence type="predicted"/>
<reference evidence="3 4" key="1">
    <citation type="journal article" date="2019" name="Genome Biol. Evol.">
        <title>Insights into the evolution of the New World diploid cottons (Gossypium, subgenus Houzingenia) based on genome sequencing.</title>
        <authorList>
            <person name="Grover C.E."/>
            <person name="Arick M.A. 2nd"/>
            <person name="Thrash A."/>
            <person name="Conover J.L."/>
            <person name="Sanders W.S."/>
            <person name="Peterson D.G."/>
            <person name="Frelichowski J.E."/>
            <person name="Scheffler J.A."/>
            <person name="Scheffler B.E."/>
            <person name="Wendel J.F."/>
        </authorList>
    </citation>
    <scope>NUCLEOTIDE SEQUENCE [LARGE SCALE GENOMIC DNA]</scope>
    <source>
        <strain evidence="3">8</strain>
        <tissue evidence="3">Leaf</tissue>
    </source>
</reference>
<dbReference type="PANTHER" id="PTHR34272">
    <property type="entry name" value="EXPRESSED PROTEIN"/>
    <property type="match status" value="1"/>
</dbReference>
<dbReference type="InterPro" id="IPR055513">
    <property type="entry name" value="DUF7086"/>
</dbReference>
<feature type="region of interest" description="Disordered" evidence="1">
    <location>
        <begin position="62"/>
        <end position="90"/>
    </location>
</feature>
<name>A0A7J9EUP9_9ROSI</name>
<evidence type="ECO:0000259" key="2">
    <source>
        <dbReference type="Pfam" id="PF23324"/>
    </source>
</evidence>
<gene>
    <name evidence="3" type="ORF">Gotri_011714</name>
</gene>
<evidence type="ECO:0000256" key="1">
    <source>
        <dbReference type="SAM" id="MobiDB-lite"/>
    </source>
</evidence>
<dbReference type="Proteomes" id="UP000593568">
    <property type="component" value="Unassembled WGS sequence"/>
</dbReference>
<dbReference type="AlphaFoldDB" id="A0A7J9EUP9"/>
<dbReference type="Pfam" id="PF23324">
    <property type="entry name" value="DUF7086"/>
    <property type="match status" value="1"/>
</dbReference>
<evidence type="ECO:0000313" key="3">
    <source>
        <dbReference type="EMBL" id="MBA0776763.1"/>
    </source>
</evidence>